<dbReference type="InterPro" id="IPR032248">
    <property type="entry name" value="DUF4823"/>
</dbReference>
<evidence type="ECO:0000313" key="2">
    <source>
        <dbReference type="Proteomes" id="UP000000466"/>
    </source>
</evidence>
<sequence length="198" mass="22295">MRWLLLLCFPLWGCTFHHTVDTTRSVLTDLQMLDGAQIYGGRDWVVPRTSHWLVVPPEASPEPAADLRLTKSLAAALRQEFAVVSLAAEPVSLAGALRVARTQGASIVIVPSLLYHGDGAYSWQEWRADTPDQAFGRDRLGVQLRVYDALSGRMVDTVRVLAKESWLPSLDDDKFELFDRGFQTFAMNHAYQQRELPR</sequence>
<protein>
    <submittedName>
        <fullName evidence="1">Lipoprotein</fullName>
    </submittedName>
</protein>
<proteinExistence type="predicted"/>
<dbReference type="EMBL" id="CP003746">
    <property type="protein sequence ID" value="AFU97623.1"/>
    <property type="molecule type" value="Genomic_DNA"/>
</dbReference>
<dbReference type="HOGENOM" id="CLU_1377324_0_0_6"/>
<organism evidence="1 2">
    <name type="scientific">Simiduia agarivorans (strain DSM 21679 / JCM 13881 / BCRC 17597 / SA1)</name>
    <dbReference type="NCBI Taxonomy" id="1117647"/>
    <lineage>
        <taxon>Bacteria</taxon>
        <taxon>Pseudomonadati</taxon>
        <taxon>Pseudomonadota</taxon>
        <taxon>Gammaproteobacteria</taxon>
        <taxon>Cellvibrionales</taxon>
        <taxon>Cellvibrionaceae</taxon>
        <taxon>Simiduia</taxon>
    </lineage>
</organism>
<accession>K4KI28</accession>
<dbReference type="eggNOG" id="ENOG5033HJZ">
    <property type="taxonomic scope" value="Bacteria"/>
</dbReference>
<name>K4KI28_SIMAS</name>
<dbReference type="RefSeq" id="WP_015045796.1">
    <property type="nucleotide sequence ID" value="NC_018868.3"/>
</dbReference>
<dbReference type="STRING" id="1117647.M5M_02020"/>
<reference evidence="1 2" key="1">
    <citation type="journal article" date="2013" name="Genome Announc.">
        <title>Complete genome sequence of Simiduia agarivorans SA1(T), a marine bacterium able to degrade a variety of polysaccharides.</title>
        <authorList>
            <person name="Lin S.Y."/>
            <person name="Shieh W.Y."/>
            <person name="Chen J.S."/>
            <person name="Tang S.L."/>
        </authorList>
    </citation>
    <scope>NUCLEOTIDE SEQUENCE [LARGE SCALE GENOMIC DNA]</scope>
    <source>
        <strain evidence="2">DSM 21679 / JCM 13881 / BCRC 17597 / SA1</strain>
    </source>
</reference>
<keyword evidence="1" id="KW-0449">Lipoprotein</keyword>
<dbReference type="AlphaFoldDB" id="K4KI28"/>
<keyword evidence="2" id="KW-1185">Reference proteome</keyword>
<dbReference type="Pfam" id="PF16105">
    <property type="entry name" value="DUF4823"/>
    <property type="match status" value="1"/>
</dbReference>
<dbReference type="Proteomes" id="UP000000466">
    <property type="component" value="Chromosome"/>
</dbReference>
<evidence type="ECO:0000313" key="1">
    <source>
        <dbReference type="EMBL" id="AFU97623.1"/>
    </source>
</evidence>
<gene>
    <name evidence="1" type="ordered locus">M5M_02020</name>
</gene>
<dbReference type="KEGG" id="saga:M5M_02020"/>